<dbReference type="InterPro" id="IPR049709">
    <property type="entry name" value="IniB-like_N"/>
</dbReference>
<evidence type="ECO:0000313" key="2">
    <source>
        <dbReference type="EMBL" id="STZ60397.1"/>
    </source>
</evidence>
<evidence type="ECO:0000256" key="1">
    <source>
        <dbReference type="SAM" id="MobiDB-lite"/>
    </source>
</evidence>
<keyword evidence="3" id="KW-1185">Reference proteome</keyword>
<evidence type="ECO:0000313" key="3">
    <source>
        <dbReference type="Proteomes" id="UP000254978"/>
    </source>
</evidence>
<name>A0A378TJN3_9MYCO</name>
<dbReference type="OrthoDB" id="4753796at2"/>
<reference evidence="2 3" key="1">
    <citation type="submission" date="2018-06" db="EMBL/GenBank/DDBJ databases">
        <authorList>
            <consortium name="Pathogen Informatics"/>
            <person name="Doyle S."/>
        </authorList>
    </citation>
    <scope>NUCLEOTIDE SEQUENCE [LARGE SCALE GENOMIC DNA]</scope>
    <source>
        <strain evidence="2 3">NCTC10821</strain>
    </source>
</reference>
<organism evidence="2 3">
    <name type="scientific">Mycolicibacterium tokaiense</name>
    <dbReference type="NCBI Taxonomy" id="39695"/>
    <lineage>
        <taxon>Bacteria</taxon>
        <taxon>Bacillati</taxon>
        <taxon>Actinomycetota</taxon>
        <taxon>Actinomycetes</taxon>
        <taxon>Mycobacteriales</taxon>
        <taxon>Mycobacteriaceae</taxon>
        <taxon>Mycolicibacterium</taxon>
    </lineage>
</organism>
<dbReference type="EMBL" id="UGQT01000001">
    <property type="protein sequence ID" value="STZ60397.1"/>
    <property type="molecule type" value="Genomic_DNA"/>
</dbReference>
<accession>A0A378TJN3</accession>
<proteinExistence type="predicted"/>
<dbReference type="RefSeq" id="WP_068918747.1">
    <property type="nucleotide sequence ID" value="NZ_AP022600.1"/>
</dbReference>
<protein>
    <submittedName>
        <fullName evidence="2">Membrane protein, IniB</fullName>
    </submittedName>
</protein>
<dbReference type="NCBIfam" id="NF038175">
    <property type="entry name" value="IniB_NTERM"/>
    <property type="match status" value="1"/>
</dbReference>
<gene>
    <name evidence="2" type="primary">iniB</name>
    <name evidence="2" type="ORF">NCTC10821_03937</name>
</gene>
<sequence>MNNLIDWILDLFRSEDVARAFVAAPEQTLRDAGLAGVSAAQMSTVAATAVPGLVLGGGDPVVGLQRAVSNHYGFAPATDYSPSNSFLSPNTSFAPETNTDLLSGNEVPIASPEQSAGANAQNGAFNLGFGDITLGDKSTNTATDGGVVVDGNNTGDIVSGDGAVLGNGNDVNNGDVIAGSGSNVNIGEGDIEDNGNTNTGSGSIITDNEAPVFQDVDASGGNGGNASGGGSLIGIGGGNDGGNAGGGGIILVDNRTDETNVGGDQTAIEGDFDTSTSSQTTVISDTDSSTTAIDSSDHSDSSLIDTSLASNNDTALSNDQSFSNEMFSGNDTGVSTDLFAHNDSALNADAALTNEPQTHVGF</sequence>
<feature type="region of interest" description="Disordered" evidence="1">
    <location>
        <begin position="256"/>
        <end position="300"/>
    </location>
</feature>
<dbReference type="Proteomes" id="UP000254978">
    <property type="component" value="Unassembled WGS sequence"/>
</dbReference>
<dbReference type="AlphaFoldDB" id="A0A378TJN3"/>
<feature type="compositionally biased region" description="Low complexity" evidence="1">
    <location>
        <begin position="273"/>
        <end position="294"/>
    </location>
</feature>